<dbReference type="InterPro" id="IPR036855">
    <property type="entry name" value="Znf_CCCH_sf"/>
</dbReference>
<evidence type="ECO:0000256" key="7">
    <source>
        <dbReference type="SAM" id="MobiDB-lite"/>
    </source>
</evidence>
<dbReference type="EMBL" id="PDCK01000045">
    <property type="protein sequence ID" value="PRQ15745.1"/>
    <property type="molecule type" value="Genomic_DNA"/>
</dbReference>
<dbReference type="Pfam" id="PF15663">
    <property type="entry name" value="zf-CCCH_3"/>
    <property type="match status" value="1"/>
</dbReference>
<dbReference type="FunFam" id="4.10.1000.10:FF:000021">
    <property type="entry name" value="Zinc finger CCCH domain-containing protein 17"/>
    <property type="match status" value="1"/>
</dbReference>
<proteinExistence type="predicted"/>
<dbReference type="SMART" id="SM00356">
    <property type="entry name" value="ZnF_C3H1"/>
    <property type="match status" value="3"/>
</dbReference>
<protein>
    <submittedName>
        <fullName evidence="9">Putative transcription factor C3H family</fullName>
    </submittedName>
</protein>
<name>A0A2P6P1D8_ROSCH</name>
<dbReference type="Gramene" id="PRQ15745">
    <property type="protein sequence ID" value="PRQ15745"/>
    <property type="gene ID" value="RchiOBHm_Chr7g0176801"/>
</dbReference>
<dbReference type="Pfam" id="PF00642">
    <property type="entry name" value="zf-CCCH"/>
    <property type="match status" value="1"/>
</dbReference>
<keyword evidence="1 6" id="KW-0479">Metal-binding</keyword>
<keyword evidence="10" id="KW-1185">Reference proteome</keyword>
<feature type="domain" description="C3H1-type" evidence="8">
    <location>
        <begin position="38"/>
        <end position="67"/>
    </location>
</feature>
<keyword evidence="5" id="KW-0238">DNA-binding</keyword>
<dbReference type="PANTHER" id="PTHR15725:SF14">
    <property type="entry name" value="ZINC FINGER CCCH DOMAIN-CONTAINING PROTEIN 11A"/>
    <property type="match status" value="1"/>
</dbReference>
<reference evidence="9 10" key="1">
    <citation type="journal article" date="2018" name="Nat. Genet.">
        <title>The Rosa genome provides new insights in the design of modern roses.</title>
        <authorList>
            <person name="Bendahmane M."/>
        </authorList>
    </citation>
    <scope>NUCLEOTIDE SEQUENCE [LARGE SCALE GENOMIC DNA]</scope>
    <source>
        <strain evidence="10">cv. Old Blush</strain>
    </source>
</reference>
<gene>
    <name evidence="9" type="ORF">RchiOBHm_Chr7g0176801</name>
</gene>
<dbReference type="SUPFAM" id="SSF90229">
    <property type="entry name" value="CCCH zinc finger"/>
    <property type="match status" value="1"/>
</dbReference>
<keyword evidence="3 6" id="KW-0863">Zinc-finger</keyword>
<dbReference type="OrthoDB" id="5395350at2759"/>
<evidence type="ECO:0000256" key="4">
    <source>
        <dbReference type="ARBA" id="ARBA00022833"/>
    </source>
</evidence>
<evidence type="ECO:0000313" key="10">
    <source>
        <dbReference type="Proteomes" id="UP000238479"/>
    </source>
</evidence>
<feature type="zinc finger region" description="C3H1-type" evidence="6">
    <location>
        <begin position="38"/>
        <end position="67"/>
    </location>
</feature>
<accession>A0A2P6P1D8</accession>
<feature type="compositionally biased region" description="Low complexity" evidence="7">
    <location>
        <begin position="11"/>
        <end position="25"/>
    </location>
</feature>
<evidence type="ECO:0000259" key="8">
    <source>
        <dbReference type="PROSITE" id="PS50103"/>
    </source>
</evidence>
<organism evidence="9 10">
    <name type="scientific">Rosa chinensis</name>
    <name type="common">China rose</name>
    <dbReference type="NCBI Taxonomy" id="74649"/>
    <lineage>
        <taxon>Eukaryota</taxon>
        <taxon>Viridiplantae</taxon>
        <taxon>Streptophyta</taxon>
        <taxon>Embryophyta</taxon>
        <taxon>Tracheophyta</taxon>
        <taxon>Spermatophyta</taxon>
        <taxon>Magnoliopsida</taxon>
        <taxon>eudicotyledons</taxon>
        <taxon>Gunneridae</taxon>
        <taxon>Pentapetalae</taxon>
        <taxon>rosids</taxon>
        <taxon>fabids</taxon>
        <taxon>Rosales</taxon>
        <taxon>Rosaceae</taxon>
        <taxon>Rosoideae</taxon>
        <taxon>Rosoideae incertae sedis</taxon>
        <taxon>Rosa</taxon>
    </lineage>
</organism>
<dbReference type="STRING" id="74649.A0A2P6P1D8"/>
<feature type="compositionally biased region" description="Basic and acidic residues" evidence="7">
    <location>
        <begin position="381"/>
        <end position="403"/>
    </location>
</feature>
<keyword evidence="4 6" id="KW-0862">Zinc</keyword>
<sequence>MVVGAQPKPQPQSQPQQLQQQQQQPQPQPEASAEEEALKRNTDCVYFLASPVSCKKGSECEYRHSEHALYNPRDCWFWLNGNCLNLKCSFRHPPLDGLLGSPAASSAGPSLPLSHTVTTPATNATFNSSKQAVPCIFFQRGFCSKADKCPFSHGPNPITSSKVPQAPAATHGTEPSSLKKIFGGIQKCTQVMKIPQVSASKIVGVPPQSKPAPKVETAPPRNGVGIERNVLVTRDFDDEALRYKARSVLPAMNGDSTGQANHFLRAHVSENHGFQNGKDVDEHLRESSPGFDVLVDDELGDSDYYHGEEQFGIKRGHDGRNLNSVNEYDLDCPTDYNSIADGDRERFRDPRGYDPYDQMQGRYAWDQHRASSERLLVGSAHSERRGYRKSDSPDHIDGSDLRHRLSKHRRGNGLRSIISNDYDGHVEERKSRPRRDSQQLPSHEGSLSSRLRGRIKLPGGSSPVNSSDLRQEREADRGRSRDRSREGLSPRRPQIMSHQGRLRDRIQGRVQEDYDNEVRNFGVVPRMRREIVDERSTEFSHPKRLSELKGGVDAEIREHSYLGKPNNVKMDNNQLSEGDLSFEGPKPLSEILKRKREAEAAAASGSRKRSSVNKQRNNEKEGPVRNPSGSETGAITMMHNSQSPVAKEETKSATTDAVGAENEKIDVAPGQSSEGHNDGELETEDGLIYDETLEDHELEGEDQREGEYDYEQGEDGEYTYEEGENADAEEEYLEEEDGDDFAKKIGVMFS</sequence>
<dbReference type="PROSITE" id="PS50103">
    <property type="entry name" value="ZF_C3H1"/>
    <property type="match status" value="3"/>
</dbReference>
<dbReference type="Proteomes" id="UP000238479">
    <property type="component" value="Chromosome 7"/>
</dbReference>
<dbReference type="AlphaFoldDB" id="A0A2P6P1D8"/>
<feature type="compositionally biased region" description="Basic and acidic residues" evidence="7">
    <location>
        <begin position="341"/>
        <end position="354"/>
    </location>
</feature>
<comment type="caution">
    <text evidence="9">The sequence shown here is derived from an EMBL/GenBank/DDBJ whole genome shotgun (WGS) entry which is preliminary data.</text>
</comment>
<feature type="region of interest" description="Disordered" evidence="7">
    <location>
        <begin position="376"/>
        <end position="501"/>
    </location>
</feature>
<dbReference type="InterPro" id="IPR000571">
    <property type="entry name" value="Znf_CCCH"/>
</dbReference>
<evidence type="ECO:0000256" key="5">
    <source>
        <dbReference type="ARBA" id="ARBA00023125"/>
    </source>
</evidence>
<feature type="compositionally biased region" description="Acidic residues" evidence="7">
    <location>
        <begin position="680"/>
        <end position="700"/>
    </location>
</feature>
<feature type="region of interest" description="Disordered" evidence="7">
    <location>
        <begin position="336"/>
        <end position="355"/>
    </location>
</feature>
<feature type="zinc finger region" description="C3H1-type" evidence="6">
    <location>
        <begin position="129"/>
        <end position="156"/>
    </location>
</feature>
<feature type="compositionally biased region" description="Acidic residues" evidence="7">
    <location>
        <begin position="708"/>
        <end position="739"/>
    </location>
</feature>
<feature type="compositionally biased region" description="Polar residues" evidence="7">
    <location>
        <begin position="627"/>
        <end position="644"/>
    </location>
</feature>
<dbReference type="OMA" id="PCFFFQK"/>
<keyword evidence="2" id="KW-0677">Repeat</keyword>
<evidence type="ECO:0000313" key="9">
    <source>
        <dbReference type="EMBL" id="PRQ15745.1"/>
    </source>
</evidence>
<feature type="region of interest" description="Disordered" evidence="7">
    <location>
        <begin position="1"/>
        <end position="37"/>
    </location>
</feature>
<evidence type="ECO:0000256" key="6">
    <source>
        <dbReference type="PROSITE-ProRule" id="PRU00723"/>
    </source>
</evidence>
<feature type="domain" description="C3H1-type" evidence="8">
    <location>
        <begin position="69"/>
        <end position="95"/>
    </location>
</feature>
<dbReference type="Gene3D" id="4.10.1000.10">
    <property type="entry name" value="Zinc finger, CCCH-type"/>
    <property type="match status" value="2"/>
</dbReference>
<feature type="zinc finger region" description="C3H1-type" evidence="6">
    <location>
        <begin position="69"/>
        <end position="95"/>
    </location>
</feature>
<feature type="compositionally biased region" description="Polar residues" evidence="7">
    <location>
        <begin position="438"/>
        <end position="449"/>
    </location>
</feature>
<dbReference type="InterPro" id="IPR041686">
    <property type="entry name" value="Znf-CCCH_3"/>
</dbReference>
<dbReference type="GO" id="GO:0003729">
    <property type="term" value="F:mRNA binding"/>
    <property type="evidence" value="ECO:0007669"/>
    <property type="project" value="TreeGrafter"/>
</dbReference>
<evidence type="ECO:0000256" key="1">
    <source>
        <dbReference type="ARBA" id="ARBA00022723"/>
    </source>
</evidence>
<dbReference type="PANTHER" id="PTHR15725">
    <property type="entry name" value="ZN-FINGER, C-X8-C-X5-C-X3-H TYPE-CONTAINING"/>
    <property type="match status" value="1"/>
</dbReference>
<feature type="region of interest" description="Disordered" evidence="7">
    <location>
        <begin position="564"/>
        <end position="750"/>
    </location>
</feature>
<feature type="compositionally biased region" description="Basic and acidic residues" evidence="7">
    <location>
        <begin position="469"/>
        <end position="489"/>
    </location>
</feature>
<evidence type="ECO:0000256" key="2">
    <source>
        <dbReference type="ARBA" id="ARBA00022737"/>
    </source>
</evidence>
<dbReference type="GO" id="GO:0003677">
    <property type="term" value="F:DNA binding"/>
    <property type="evidence" value="ECO:0007669"/>
    <property type="project" value="UniProtKB-KW"/>
</dbReference>
<dbReference type="GO" id="GO:0008270">
    <property type="term" value="F:zinc ion binding"/>
    <property type="evidence" value="ECO:0007669"/>
    <property type="project" value="UniProtKB-KW"/>
</dbReference>
<evidence type="ECO:0000256" key="3">
    <source>
        <dbReference type="ARBA" id="ARBA00022771"/>
    </source>
</evidence>
<feature type="domain" description="C3H1-type" evidence="8">
    <location>
        <begin position="129"/>
        <end position="156"/>
    </location>
</feature>
<feature type="compositionally biased region" description="Basic and acidic residues" evidence="7">
    <location>
        <begin position="422"/>
        <end position="437"/>
    </location>
</feature>